<evidence type="ECO:0000256" key="1">
    <source>
        <dbReference type="ARBA" id="ARBA00023002"/>
    </source>
</evidence>
<dbReference type="STRING" id="194439.CT0113"/>
<dbReference type="EnsemblBacteria" id="AAM71361">
    <property type="protein sequence ID" value="AAM71361"/>
    <property type="gene ID" value="CT0113"/>
</dbReference>
<dbReference type="NCBIfam" id="NF005324">
    <property type="entry name" value="PRK06853.1-4"/>
    <property type="match status" value="1"/>
</dbReference>
<dbReference type="InterPro" id="IPR052198">
    <property type="entry name" value="IorB_Oxidoreductase"/>
</dbReference>
<dbReference type="OrthoDB" id="9789125at2"/>
<dbReference type="RefSeq" id="WP_010931807.1">
    <property type="nucleotide sequence ID" value="NC_002932.3"/>
</dbReference>
<evidence type="ECO:0000313" key="3">
    <source>
        <dbReference type="EMBL" id="AAM71361.1"/>
    </source>
</evidence>
<dbReference type="InterPro" id="IPR019752">
    <property type="entry name" value="Pyrv/ketoisovalerate_OxRed_cat"/>
</dbReference>
<keyword evidence="1" id="KW-0560">Oxidoreductase</keyword>
<name>Q8KG55_CHLTE</name>
<dbReference type="PANTHER" id="PTHR43854">
    <property type="entry name" value="INDOLEPYRUVATE OXIDOREDUCTASE SUBUNIT IORB"/>
    <property type="match status" value="1"/>
</dbReference>
<dbReference type="EMBL" id="AE006470">
    <property type="protein sequence ID" value="AAM71361.1"/>
    <property type="molecule type" value="Genomic_DNA"/>
</dbReference>
<organism evidence="3 4">
    <name type="scientific">Chlorobaculum tepidum (strain ATCC 49652 / DSM 12025 / NBRC 103806 / TLS)</name>
    <name type="common">Chlorobium tepidum</name>
    <dbReference type="NCBI Taxonomy" id="194439"/>
    <lineage>
        <taxon>Bacteria</taxon>
        <taxon>Pseudomonadati</taxon>
        <taxon>Chlorobiota</taxon>
        <taxon>Chlorobiia</taxon>
        <taxon>Chlorobiales</taxon>
        <taxon>Chlorobiaceae</taxon>
        <taxon>Chlorobaculum</taxon>
    </lineage>
</organism>
<dbReference type="DNASU" id="1006752"/>
<dbReference type="Gene3D" id="3.40.920.10">
    <property type="entry name" value="Pyruvate-ferredoxin oxidoreductase, PFOR, domain III"/>
    <property type="match status" value="1"/>
</dbReference>
<sequence>MQKNIILAGVGGQGILSIAAVIDWAALHEGLNIRQAEVHGMSQRGGAVQSHLRISDQELFADLIGLGTGDLILSVEPLEALRYLPYLAPDGRIVTSLDPFVNMTGYPPMEEIEAELGKTGRPVLVHAADLAKDAGSARASNMVMLGAGAPFAGIAPSKLEASIEALFSTKGQEVVDINIRAFRKGLQLSNTELHHP</sequence>
<dbReference type="AlphaFoldDB" id="Q8KG55"/>
<evidence type="ECO:0000259" key="2">
    <source>
        <dbReference type="Pfam" id="PF01558"/>
    </source>
</evidence>
<dbReference type="KEGG" id="cte:CT0113"/>
<proteinExistence type="predicted"/>
<keyword evidence="4" id="KW-1185">Reference proteome</keyword>
<dbReference type="PANTHER" id="PTHR43854:SF1">
    <property type="entry name" value="INDOLEPYRUVATE OXIDOREDUCTASE SUBUNIT IORB"/>
    <property type="match status" value="1"/>
</dbReference>
<reference evidence="3 4" key="1">
    <citation type="journal article" date="2002" name="Proc. Natl. Acad. Sci. U.S.A.">
        <title>The complete genome sequence of Chlorobium tepidum TLS, a photosynthetic, anaerobic, green-sulfur bacterium.</title>
        <authorList>
            <person name="Eisen J.A."/>
            <person name="Nelson K.E."/>
            <person name="Paulsen I.T."/>
            <person name="Heidelberg J.F."/>
            <person name="Wu M."/>
            <person name="Dodson R.J."/>
            <person name="Deboy R."/>
            <person name="Gwinn M.L."/>
            <person name="Nelson W.C."/>
            <person name="Haft D.H."/>
            <person name="Hickey E.K."/>
            <person name="Peterson J.D."/>
            <person name="Durkin A.S."/>
            <person name="Kolonay J.L."/>
            <person name="Yang F."/>
            <person name="Holt I."/>
            <person name="Umayam L.A."/>
            <person name="Mason T."/>
            <person name="Brenner M."/>
            <person name="Shea T.P."/>
            <person name="Parksey D."/>
            <person name="Nierman W.C."/>
            <person name="Feldblyum T.V."/>
            <person name="Hansen C.L."/>
            <person name="Craven M.B."/>
            <person name="Radune D."/>
            <person name="Vamathevan J."/>
            <person name="Khouri H."/>
            <person name="White O."/>
            <person name="Gruber T.M."/>
            <person name="Ketchum K.A."/>
            <person name="Venter J.C."/>
            <person name="Tettelin H."/>
            <person name="Bryant D.A."/>
            <person name="Fraser C.M."/>
        </authorList>
    </citation>
    <scope>NUCLEOTIDE SEQUENCE [LARGE SCALE GENOMIC DNA]</scope>
    <source>
        <strain evidence="4">ATCC 49652 / DSM 12025 / NBRC 103806 / TLS</strain>
    </source>
</reference>
<accession>Q8KG55</accession>
<dbReference type="SUPFAM" id="SSF53323">
    <property type="entry name" value="Pyruvate-ferredoxin oxidoreductase, PFOR, domain III"/>
    <property type="match status" value="1"/>
</dbReference>
<dbReference type="InterPro" id="IPR002869">
    <property type="entry name" value="Pyrv_flavodox_OxRed_cen"/>
</dbReference>
<dbReference type="eggNOG" id="COG1014">
    <property type="taxonomic scope" value="Bacteria"/>
</dbReference>
<evidence type="ECO:0000313" key="4">
    <source>
        <dbReference type="Proteomes" id="UP000001007"/>
    </source>
</evidence>
<dbReference type="HOGENOM" id="CLU_087284_1_1_10"/>
<dbReference type="Proteomes" id="UP000001007">
    <property type="component" value="Chromosome"/>
</dbReference>
<dbReference type="GO" id="GO:0016903">
    <property type="term" value="F:oxidoreductase activity, acting on the aldehyde or oxo group of donors"/>
    <property type="evidence" value="ECO:0007669"/>
    <property type="project" value="InterPro"/>
</dbReference>
<dbReference type="Pfam" id="PF01558">
    <property type="entry name" value="POR"/>
    <property type="match status" value="1"/>
</dbReference>
<protein>
    <submittedName>
        <fullName evidence="3">Ferredoxin oxidoreductase, beta subunit</fullName>
    </submittedName>
</protein>
<gene>
    <name evidence="3" type="ordered locus">CT0113</name>
</gene>
<dbReference type="PATRIC" id="fig|194439.7.peg.112"/>
<feature type="domain" description="Pyruvate/ketoisovalerate oxidoreductase catalytic" evidence="2">
    <location>
        <begin position="11"/>
        <end position="187"/>
    </location>
</feature>